<keyword evidence="2" id="KW-0812">Transmembrane</keyword>
<reference evidence="4" key="1">
    <citation type="journal article" date="2012" name="Science">
        <title>Fermentation, hydrogen, and sulfur metabolism in multiple uncultivated bacterial phyla.</title>
        <authorList>
            <person name="Wrighton K.C."/>
            <person name="Thomas B.C."/>
            <person name="Sharon I."/>
            <person name="Miller C.S."/>
            <person name="Castelle C.J."/>
            <person name="VerBerkmoes N.C."/>
            <person name="Wilkins M.J."/>
            <person name="Hettich R.L."/>
            <person name="Lipton M.S."/>
            <person name="Williams K.H."/>
            <person name="Long P.E."/>
            <person name="Banfield J.F."/>
        </authorList>
    </citation>
    <scope>NUCLEOTIDE SEQUENCE [LARGE SCALE GENOMIC DNA]</scope>
</reference>
<keyword evidence="1" id="KW-0378">Hydrolase</keyword>
<dbReference type="InterPro" id="IPR052016">
    <property type="entry name" value="Bact_Sigma-Reg"/>
</dbReference>
<dbReference type="PANTHER" id="PTHR43156">
    <property type="entry name" value="STAGE II SPORULATION PROTEIN E-RELATED"/>
    <property type="match status" value="1"/>
</dbReference>
<feature type="transmembrane region" description="Helical" evidence="2">
    <location>
        <begin position="12"/>
        <end position="32"/>
    </location>
</feature>
<evidence type="ECO:0000256" key="2">
    <source>
        <dbReference type="SAM" id="Phobius"/>
    </source>
</evidence>
<dbReference type="SMART" id="SM00331">
    <property type="entry name" value="PP2C_SIG"/>
    <property type="match status" value="1"/>
</dbReference>
<dbReference type="Gene3D" id="3.60.40.10">
    <property type="entry name" value="PPM-type phosphatase domain"/>
    <property type="match status" value="1"/>
</dbReference>
<accession>K2AFE2</accession>
<dbReference type="InterPro" id="IPR036457">
    <property type="entry name" value="PPM-type-like_dom_sf"/>
</dbReference>
<dbReference type="Pfam" id="PF07228">
    <property type="entry name" value="SpoIIE"/>
    <property type="match status" value="1"/>
</dbReference>
<keyword evidence="2" id="KW-0472">Membrane</keyword>
<keyword evidence="2" id="KW-1133">Transmembrane helix</keyword>
<dbReference type="EMBL" id="AMFJ01021608">
    <property type="protein sequence ID" value="EKD66680.1"/>
    <property type="molecule type" value="Genomic_DNA"/>
</dbReference>
<gene>
    <name evidence="4" type="ORF">ACD_49C00022G0003</name>
</gene>
<dbReference type="InterPro" id="IPR001932">
    <property type="entry name" value="PPM-type_phosphatase-like_dom"/>
</dbReference>
<feature type="transmembrane region" description="Helical" evidence="2">
    <location>
        <begin position="175"/>
        <end position="196"/>
    </location>
</feature>
<dbReference type="GO" id="GO:0016791">
    <property type="term" value="F:phosphatase activity"/>
    <property type="evidence" value="ECO:0007669"/>
    <property type="project" value="TreeGrafter"/>
</dbReference>
<dbReference type="PANTHER" id="PTHR43156:SF2">
    <property type="entry name" value="STAGE II SPORULATION PROTEIN E"/>
    <property type="match status" value="1"/>
</dbReference>
<dbReference type="AlphaFoldDB" id="K2AFE2"/>
<name>K2AFE2_9BACT</name>
<organism evidence="4">
    <name type="scientific">uncultured bacterium</name>
    <name type="common">gcode 4</name>
    <dbReference type="NCBI Taxonomy" id="1234023"/>
    <lineage>
        <taxon>Bacteria</taxon>
        <taxon>environmental samples</taxon>
    </lineage>
</organism>
<protein>
    <recommendedName>
        <fullName evidence="3">PPM-type phosphatase domain-containing protein</fullName>
    </recommendedName>
</protein>
<evidence type="ECO:0000313" key="4">
    <source>
        <dbReference type="EMBL" id="EKD66680.1"/>
    </source>
</evidence>
<sequence>MIMKLLNNLNKHSVLILLFIFIFWDIGAYFYLNTLSLEANLSLYYLVIMIFEIVVIYFFTFTSIIKPISDLKREIALFLIWSKKWQNLEVSGVNPEIKFIISFFNRSLEILKNFKEEFVSGKVLRSEVELASEIQKNTLNKKLVEVPSLDIVANTKSASEVGWDSYDVIKQKNNYYIYIWDVTGHWVASGFVMMMVNALISAFSKLMINSALILAGANEILKPRVKSNMLMTLLMVRWDENTKKMYMSGAGHEYLLIYKKKDNKTYKIKSGGIALGMTKDISKILKEAQISVELDDVIIMYTDWITEARNGKKEDALMFWLDRLIEVINKTEIKTAQWIYNNITIELSKFMGYDHRQFDDITLIVIHNKWDRIIENNVPVILPKENITEWNWD</sequence>
<feature type="domain" description="PPM-type phosphatase" evidence="3">
    <location>
        <begin position="146"/>
        <end position="368"/>
    </location>
</feature>
<evidence type="ECO:0000259" key="3">
    <source>
        <dbReference type="SMART" id="SM00331"/>
    </source>
</evidence>
<proteinExistence type="predicted"/>
<comment type="caution">
    <text evidence="4">The sequence shown here is derived from an EMBL/GenBank/DDBJ whole genome shotgun (WGS) entry which is preliminary data.</text>
</comment>
<evidence type="ECO:0000256" key="1">
    <source>
        <dbReference type="ARBA" id="ARBA00022801"/>
    </source>
</evidence>
<feature type="transmembrane region" description="Helical" evidence="2">
    <location>
        <begin position="44"/>
        <end position="65"/>
    </location>
</feature>